<dbReference type="InterPro" id="IPR005021">
    <property type="entry name" value="Terminase_largesu-like"/>
</dbReference>
<name>A0A832PMW8_9RHOB</name>
<comment type="caution">
    <text evidence="3">The sequence shown here is derived from an EMBL/GenBank/DDBJ whole genome shotgun (WGS) entry which is preliminary data.</text>
</comment>
<feature type="domain" description="Terminase large subunit-like ATPase" evidence="1">
    <location>
        <begin position="49"/>
        <end position="226"/>
    </location>
</feature>
<proteinExistence type="predicted"/>
<dbReference type="InterPro" id="IPR046462">
    <property type="entry name" value="TerL_nuclease"/>
</dbReference>
<organism evidence="3 4">
    <name type="scientific">Paracoccus solventivorans</name>
    <dbReference type="NCBI Taxonomy" id="53463"/>
    <lineage>
        <taxon>Bacteria</taxon>
        <taxon>Pseudomonadati</taxon>
        <taxon>Pseudomonadota</taxon>
        <taxon>Alphaproteobacteria</taxon>
        <taxon>Rhodobacterales</taxon>
        <taxon>Paracoccaceae</taxon>
        <taxon>Paracoccus</taxon>
    </lineage>
</organism>
<feature type="domain" description="Terminase large subunit-like endonuclease" evidence="2">
    <location>
        <begin position="238"/>
        <end position="522"/>
    </location>
</feature>
<accession>A0A832PMW8</accession>
<dbReference type="Pfam" id="PF20441">
    <property type="entry name" value="TerL_nuclease"/>
    <property type="match status" value="1"/>
</dbReference>
<dbReference type="GO" id="GO:0004519">
    <property type="term" value="F:endonuclease activity"/>
    <property type="evidence" value="ECO:0007669"/>
    <property type="project" value="InterPro"/>
</dbReference>
<evidence type="ECO:0000313" key="4">
    <source>
        <dbReference type="Proteomes" id="UP000580830"/>
    </source>
</evidence>
<evidence type="ECO:0000313" key="3">
    <source>
        <dbReference type="EMBL" id="HHW34333.1"/>
    </source>
</evidence>
<dbReference type="PANTHER" id="PTHR41287">
    <property type="match status" value="1"/>
</dbReference>
<evidence type="ECO:0000259" key="1">
    <source>
        <dbReference type="Pfam" id="PF03354"/>
    </source>
</evidence>
<protein>
    <submittedName>
        <fullName evidence="3">Terminase large subunit</fullName>
    </submittedName>
</protein>
<dbReference type="RefSeq" id="WP_303730377.1">
    <property type="nucleotide sequence ID" value="NZ_DULP01000142.1"/>
</dbReference>
<dbReference type="PANTHER" id="PTHR41287:SF1">
    <property type="entry name" value="PROTEIN YMFN"/>
    <property type="match status" value="1"/>
</dbReference>
<reference evidence="3 4" key="1">
    <citation type="journal article" date="2020" name="Biotechnol. Biofuels">
        <title>New insights from the biogas microbiome by comprehensive genome-resolved metagenomics of nearly 1600 species originating from multiple anaerobic digesters.</title>
        <authorList>
            <person name="Campanaro S."/>
            <person name="Treu L."/>
            <person name="Rodriguez-R L.M."/>
            <person name="Kovalovszki A."/>
            <person name="Ziels R.M."/>
            <person name="Maus I."/>
            <person name="Zhu X."/>
            <person name="Kougias P.G."/>
            <person name="Basile A."/>
            <person name="Luo G."/>
            <person name="Schluter A."/>
            <person name="Konstantinidis K.T."/>
            <person name="Angelidaki I."/>
        </authorList>
    </citation>
    <scope>NUCLEOTIDE SEQUENCE [LARGE SCALE GENOMIC DNA]</scope>
    <source>
        <strain evidence="3">AS04akNAM_125</strain>
    </source>
</reference>
<dbReference type="AlphaFoldDB" id="A0A832PMW8"/>
<sequence length="540" mass="60001">MATSTYPAWIHDGSDIPDPFGDGERAVQFLRSLRHPLSSAPGCAFELDPWQERIVRRIYGPRHPDGSRIVREVWLQVPRGNRKTSIAAALALLHTLGPERVPAGQIIFAAADRAQAGIAFKETAGIVRMDKRLLAATTIYDPQAGLKSIRSKRDGSELKAVSSDGKAQHGSTPSFVLADEIHVWQGRDLWEALRSGMVKRPGGLWVTATTAGRGREGLAAERYNYMSKIARGEIEDETVLPIIFEPEKGDDWLDEAVWHKVNPGLIHGYPVLSEMRNKAKEAKNNPSEAYSFRQYNLNEWLGNSRDPLFDFDTYDALKLKKPSEEVDLEQLPCYLGVDYAQSGDLAAIVAAWRHNDGRIEIKPWFFVPEEGLDERARLEDLPYREWIEQGHIIAVPGPVISREAVQEKIAEIAATYQVEQIAYDPWQFRVAATELAADGLPMLEMRQGPATMGPANGELIRAVNGRVLRHDGHPVLRNHFANVAAKTNDTGMVWMTKADKKRGHIDGAVAASMAVSRAVAAENTKSRYEDPDVLGLLMLP</sequence>
<dbReference type="InterPro" id="IPR027417">
    <property type="entry name" value="P-loop_NTPase"/>
</dbReference>
<dbReference type="Gene3D" id="3.30.420.240">
    <property type="match status" value="1"/>
</dbReference>
<dbReference type="Gene3D" id="3.40.50.300">
    <property type="entry name" value="P-loop containing nucleotide triphosphate hydrolases"/>
    <property type="match status" value="1"/>
</dbReference>
<dbReference type="Pfam" id="PF03354">
    <property type="entry name" value="TerL_ATPase"/>
    <property type="match status" value="1"/>
</dbReference>
<evidence type="ECO:0000259" key="2">
    <source>
        <dbReference type="Pfam" id="PF20441"/>
    </source>
</evidence>
<dbReference type="Proteomes" id="UP000580830">
    <property type="component" value="Unassembled WGS sequence"/>
</dbReference>
<dbReference type="InterPro" id="IPR046461">
    <property type="entry name" value="TerL_ATPase"/>
</dbReference>
<dbReference type="EMBL" id="DULP01000142">
    <property type="protein sequence ID" value="HHW34333.1"/>
    <property type="molecule type" value="Genomic_DNA"/>
</dbReference>
<gene>
    <name evidence="3" type="ORF">GXX24_09385</name>
</gene>